<evidence type="ECO:0000256" key="3">
    <source>
        <dbReference type="ARBA" id="ARBA00022705"/>
    </source>
</evidence>
<dbReference type="GO" id="GO:0008622">
    <property type="term" value="C:epsilon DNA polymerase complex"/>
    <property type="evidence" value="ECO:0007669"/>
    <property type="project" value="InterPro"/>
</dbReference>
<keyword evidence="6" id="KW-0479">Metal-binding</keyword>
<keyword evidence="6" id="KW-0004">4Fe-4S</keyword>
<protein>
    <recommendedName>
        <fullName evidence="6">DNA polymerase epsilon catalytic subunit</fullName>
        <ecNumber evidence="6">2.7.7.7</ecNumber>
    </recommendedName>
</protein>
<dbReference type="Pfam" id="PF23250">
    <property type="entry name" value="zf_DPOE_2"/>
    <property type="match status" value="1"/>
</dbReference>
<comment type="catalytic activity">
    <reaction evidence="6">
        <text>DNA(n) + a 2'-deoxyribonucleoside 5'-triphosphate = DNA(n+1) + diphosphate</text>
        <dbReference type="Rhea" id="RHEA:22508"/>
        <dbReference type="Rhea" id="RHEA-COMP:17339"/>
        <dbReference type="Rhea" id="RHEA-COMP:17340"/>
        <dbReference type="ChEBI" id="CHEBI:33019"/>
        <dbReference type="ChEBI" id="CHEBI:61560"/>
        <dbReference type="ChEBI" id="CHEBI:173112"/>
        <dbReference type="EC" id="2.7.7.7"/>
    </reaction>
</comment>
<feature type="compositionally biased region" description="Basic residues" evidence="7">
    <location>
        <begin position="107"/>
        <end position="116"/>
    </location>
</feature>
<keyword evidence="2 6" id="KW-0548">Nucleotidyltransferase</keyword>
<feature type="region of interest" description="Disordered" evidence="7">
    <location>
        <begin position="1"/>
        <end position="134"/>
    </location>
</feature>
<keyword evidence="10" id="KW-1185">Reference proteome</keyword>
<reference evidence="10" key="1">
    <citation type="journal article" date="2017" name="Nat. Commun.">
        <title>The asparagus genome sheds light on the origin and evolution of a young Y chromosome.</title>
        <authorList>
            <person name="Harkess A."/>
            <person name="Zhou J."/>
            <person name="Xu C."/>
            <person name="Bowers J.E."/>
            <person name="Van der Hulst R."/>
            <person name="Ayyampalayam S."/>
            <person name="Mercati F."/>
            <person name="Riccardi P."/>
            <person name="McKain M.R."/>
            <person name="Kakrana A."/>
            <person name="Tang H."/>
            <person name="Ray J."/>
            <person name="Groenendijk J."/>
            <person name="Arikit S."/>
            <person name="Mathioni S.M."/>
            <person name="Nakano M."/>
            <person name="Shan H."/>
            <person name="Telgmann-Rauber A."/>
            <person name="Kanno A."/>
            <person name="Yue Z."/>
            <person name="Chen H."/>
            <person name="Li W."/>
            <person name="Chen Y."/>
            <person name="Xu X."/>
            <person name="Zhang Y."/>
            <person name="Luo S."/>
            <person name="Chen H."/>
            <person name="Gao J."/>
            <person name="Mao Z."/>
            <person name="Pires J.C."/>
            <person name="Luo M."/>
            <person name="Kudrna D."/>
            <person name="Wing R.A."/>
            <person name="Meyers B.C."/>
            <person name="Yi K."/>
            <person name="Kong H."/>
            <person name="Lavrijsen P."/>
            <person name="Sunseri F."/>
            <person name="Falavigna A."/>
            <person name="Ye Y."/>
            <person name="Leebens-Mack J.H."/>
            <person name="Chen G."/>
        </authorList>
    </citation>
    <scope>NUCLEOTIDE SEQUENCE [LARGE SCALE GENOMIC DNA]</scope>
    <source>
        <strain evidence="10">cv. DH0086</strain>
    </source>
</reference>
<keyword evidence="6" id="KW-0408">Iron</keyword>
<dbReference type="GO" id="GO:0006287">
    <property type="term" value="P:base-excision repair, gap-filling"/>
    <property type="evidence" value="ECO:0007669"/>
    <property type="project" value="TreeGrafter"/>
</dbReference>
<keyword evidence="1 6" id="KW-0808">Transferase</keyword>
<feature type="compositionally biased region" description="Basic and acidic residues" evidence="7">
    <location>
        <begin position="55"/>
        <end position="67"/>
    </location>
</feature>
<evidence type="ECO:0000256" key="7">
    <source>
        <dbReference type="SAM" id="MobiDB-lite"/>
    </source>
</evidence>
<feature type="domain" description="DNA polymerase epsilon catalytic subunit A C-terminal" evidence="8">
    <location>
        <begin position="349"/>
        <end position="705"/>
    </location>
</feature>
<dbReference type="GO" id="GO:0003677">
    <property type="term" value="F:DNA binding"/>
    <property type="evidence" value="ECO:0007669"/>
    <property type="project" value="UniProtKB-KW"/>
</dbReference>
<keyword evidence="6" id="KW-0862">Zinc</keyword>
<dbReference type="EC" id="2.7.7.7" evidence="6"/>
<dbReference type="Proteomes" id="UP000243459">
    <property type="component" value="Chromosome 1"/>
</dbReference>
<evidence type="ECO:0000256" key="6">
    <source>
        <dbReference type="RuleBase" id="RU365029"/>
    </source>
</evidence>
<evidence type="ECO:0000256" key="4">
    <source>
        <dbReference type="ARBA" id="ARBA00022932"/>
    </source>
</evidence>
<dbReference type="GO" id="GO:0006272">
    <property type="term" value="P:leading strand elongation"/>
    <property type="evidence" value="ECO:0007669"/>
    <property type="project" value="TreeGrafter"/>
</dbReference>
<dbReference type="GO" id="GO:0045004">
    <property type="term" value="P:DNA replication proofreading"/>
    <property type="evidence" value="ECO:0007669"/>
    <property type="project" value="TreeGrafter"/>
</dbReference>
<evidence type="ECO:0000313" key="10">
    <source>
        <dbReference type="Proteomes" id="UP000243459"/>
    </source>
</evidence>
<dbReference type="GO" id="GO:0000278">
    <property type="term" value="P:mitotic cell cycle"/>
    <property type="evidence" value="ECO:0007669"/>
    <property type="project" value="TreeGrafter"/>
</dbReference>
<dbReference type="PANTHER" id="PTHR10670">
    <property type="entry name" value="DNA POLYMERASE EPSILON CATALYTIC SUBUNIT A"/>
    <property type="match status" value="1"/>
</dbReference>
<gene>
    <name evidence="9" type="ORF">A4U43_C01F16870</name>
</gene>
<dbReference type="SMART" id="SM01159">
    <property type="entry name" value="DUF1744"/>
    <property type="match status" value="1"/>
</dbReference>
<dbReference type="EMBL" id="CM007381">
    <property type="protein sequence ID" value="ONK80365.1"/>
    <property type="molecule type" value="Genomic_DNA"/>
</dbReference>
<evidence type="ECO:0000256" key="1">
    <source>
        <dbReference type="ARBA" id="ARBA00022679"/>
    </source>
</evidence>
<comment type="function">
    <text evidence="6">DNA polymerase II participates in chromosomal DNA replication.</text>
</comment>
<keyword evidence="6" id="KW-0539">Nucleus</keyword>
<dbReference type="Pfam" id="PF08490">
    <property type="entry name" value="DUF1744"/>
    <property type="match status" value="1"/>
</dbReference>
<organism evidence="9 10">
    <name type="scientific">Asparagus officinalis</name>
    <name type="common">Garden asparagus</name>
    <dbReference type="NCBI Taxonomy" id="4686"/>
    <lineage>
        <taxon>Eukaryota</taxon>
        <taxon>Viridiplantae</taxon>
        <taxon>Streptophyta</taxon>
        <taxon>Embryophyta</taxon>
        <taxon>Tracheophyta</taxon>
        <taxon>Spermatophyta</taxon>
        <taxon>Magnoliopsida</taxon>
        <taxon>Liliopsida</taxon>
        <taxon>Asparagales</taxon>
        <taxon>Asparagaceae</taxon>
        <taxon>Asparagoideae</taxon>
        <taxon>Asparagus</taxon>
    </lineage>
</organism>
<evidence type="ECO:0000256" key="5">
    <source>
        <dbReference type="ARBA" id="ARBA00023125"/>
    </source>
</evidence>
<sequence>MADTEKENSSAESKKKSAMLDEDFGKKSSKCADSNASDCSFKHVKNQDSRSNSKTRTDAIKDLENKKPLMPSHQNGSSTESIDRDPDHQGWLQLKKRKRREIPEERKRRRLGHRGKPSQAVGATKLPQSVSSCRRDQDKNGVSLFFRKHEFPLIMSHWQIIQLVSSTHPGRFFAWVIADGIMNKISITVPRVFYLNSKTPVTEEFPGRRVNKILPHSRPIFNLTEICIDEDLFRAESRKLDIHLAVPEVEGIYETKVPLEFNAILQIGCVCKVDKTAMVRNAQDGWNMSELQMKTTAECSYLEKGIPFFYLYHSFLEGRGIYIAYIAVSSTISAIVVDPFQNKELSSSLLEKQFHEACQALSIDPPAPGSRITFKVDYVKSIEAGEQHLQRALTEFRVKNFGPTVGLIESPNFQSIKSAIRVLDDFPCVSIPCNARDSCYQVLGWQVTAGKIGMQRCAASSQWLNERVLLSRYAHIPLGNFEVDWILFTADVLFSRALRDQQQILWTSDDGIPDLGGIFEGDTCFVDEVSQPAFTYPGAYRRVAVELKIHHLAVNALLKSSQIEEMEGVSLFGYDHEMHSGSHVPETDFDETTSCAPAFRELKRLIRRCISDVVTSENVFADAIQQHLYRWLCSPLSKLHDPALHRVLHKKMREKLLMIVLGKEFSPPCPSFKLANVICSYCNDCRDLELRRDSSLLDQEWCCAVPQCGQPYNREHMENYLLQIVRQRERLYHLQDLVCLGCGQVKGTLLAEQCACGGLFRCKESASEFQSRMLLFRDISIRQKFQLLQECICWILEEP</sequence>
<keyword evidence="5 6" id="KW-0238">DNA-binding</keyword>
<dbReference type="InterPro" id="IPR013697">
    <property type="entry name" value="DNA_pol_e_suA_C"/>
</dbReference>
<dbReference type="Gramene" id="ONK80365">
    <property type="protein sequence ID" value="ONK80365"/>
    <property type="gene ID" value="A4U43_C01F16870"/>
</dbReference>
<comment type="cofactor">
    <cofactor evidence="6">
        <name>[4Fe-4S] cluster</name>
        <dbReference type="ChEBI" id="CHEBI:49883"/>
    </cofactor>
</comment>
<accession>A0A5P1FPZ1</accession>
<dbReference type="GO" id="GO:0006297">
    <property type="term" value="P:nucleotide-excision repair, DNA gap filling"/>
    <property type="evidence" value="ECO:0007669"/>
    <property type="project" value="TreeGrafter"/>
</dbReference>
<dbReference type="GO" id="GO:0003887">
    <property type="term" value="F:DNA-directed DNA polymerase activity"/>
    <property type="evidence" value="ECO:0007669"/>
    <property type="project" value="UniProtKB-KW"/>
</dbReference>
<keyword evidence="6" id="KW-0863">Zinc-finger</keyword>
<keyword evidence="6" id="KW-0411">Iron-sulfur</keyword>
<dbReference type="PANTHER" id="PTHR10670:SF0">
    <property type="entry name" value="DNA POLYMERASE EPSILON CATALYTIC SUBUNIT A"/>
    <property type="match status" value="1"/>
</dbReference>
<dbReference type="InterPro" id="IPR029703">
    <property type="entry name" value="POL2"/>
</dbReference>
<evidence type="ECO:0000259" key="8">
    <source>
        <dbReference type="SMART" id="SM01159"/>
    </source>
</evidence>
<keyword evidence="4 6" id="KW-0239">DNA-directed DNA polymerase</keyword>
<dbReference type="Pfam" id="PF22912">
    <property type="entry name" value="zf-DPOE"/>
    <property type="match status" value="1"/>
</dbReference>
<evidence type="ECO:0000313" key="9">
    <source>
        <dbReference type="EMBL" id="ONK80365.1"/>
    </source>
</evidence>
<evidence type="ECO:0000256" key="2">
    <source>
        <dbReference type="ARBA" id="ARBA00022695"/>
    </source>
</evidence>
<keyword evidence="3 6" id="KW-0235">DNA replication</keyword>
<dbReference type="AlphaFoldDB" id="A0A5P1FPZ1"/>
<comment type="similarity">
    <text evidence="6">Belongs to the DNA polymerase type-B family.</text>
</comment>
<dbReference type="InterPro" id="IPR054475">
    <property type="entry name" value="Znf-DPOE"/>
</dbReference>
<comment type="subcellular location">
    <subcellularLocation>
        <location evidence="6">Nucleus</location>
    </subcellularLocation>
</comment>
<feature type="compositionally biased region" description="Basic and acidic residues" evidence="7">
    <location>
        <begin position="1"/>
        <end position="26"/>
    </location>
</feature>
<name>A0A5P1FPZ1_ASPOF</name>
<proteinExistence type="inferred from homology"/>
<dbReference type="GO" id="GO:0008270">
    <property type="term" value="F:zinc ion binding"/>
    <property type="evidence" value="ECO:0007669"/>
    <property type="project" value="UniProtKB-KW"/>
</dbReference>
<dbReference type="GO" id="GO:0008310">
    <property type="term" value="F:single-stranded DNA 3'-5' DNA exonuclease activity"/>
    <property type="evidence" value="ECO:0007669"/>
    <property type="project" value="TreeGrafter"/>
</dbReference>
<dbReference type="GO" id="GO:0051539">
    <property type="term" value="F:4 iron, 4 sulfur cluster binding"/>
    <property type="evidence" value="ECO:0007669"/>
    <property type="project" value="UniProtKB-KW"/>
</dbReference>